<dbReference type="EMBL" id="CALNXK010000056">
    <property type="protein sequence ID" value="CAH3135616.1"/>
    <property type="molecule type" value="Genomic_DNA"/>
</dbReference>
<dbReference type="PANTHER" id="PTHR33206">
    <property type="entry name" value="PROTEIN CBG10425"/>
    <property type="match status" value="1"/>
</dbReference>
<proteinExistence type="predicted"/>
<evidence type="ECO:0000313" key="2">
    <source>
        <dbReference type="Proteomes" id="UP001159405"/>
    </source>
</evidence>
<protein>
    <submittedName>
        <fullName evidence="1">Uncharacterized protein</fullName>
    </submittedName>
</protein>
<gene>
    <name evidence="1" type="ORF">PLOB_00037991</name>
</gene>
<dbReference type="InterPro" id="IPR043502">
    <property type="entry name" value="DNA/RNA_pol_sf"/>
</dbReference>
<dbReference type="PANTHER" id="PTHR33206:SF1">
    <property type="entry name" value="DNA-DIRECTED DNA POLYMERASE"/>
    <property type="match status" value="1"/>
</dbReference>
<evidence type="ECO:0000313" key="1">
    <source>
        <dbReference type="EMBL" id="CAH3135616.1"/>
    </source>
</evidence>
<name>A0ABN8P6J2_9CNID</name>
<dbReference type="SUPFAM" id="SSF56672">
    <property type="entry name" value="DNA/RNA polymerases"/>
    <property type="match status" value="1"/>
</dbReference>
<reference evidence="1 2" key="1">
    <citation type="submission" date="2022-05" db="EMBL/GenBank/DDBJ databases">
        <authorList>
            <consortium name="Genoscope - CEA"/>
            <person name="William W."/>
        </authorList>
    </citation>
    <scope>NUCLEOTIDE SEQUENCE [LARGE SCALE GENOMIC DNA]</scope>
</reference>
<dbReference type="Proteomes" id="UP001159405">
    <property type="component" value="Unassembled WGS sequence"/>
</dbReference>
<organism evidence="1 2">
    <name type="scientific">Porites lobata</name>
    <dbReference type="NCBI Taxonomy" id="104759"/>
    <lineage>
        <taxon>Eukaryota</taxon>
        <taxon>Metazoa</taxon>
        <taxon>Cnidaria</taxon>
        <taxon>Anthozoa</taxon>
        <taxon>Hexacorallia</taxon>
        <taxon>Scleractinia</taxon>
        <taxon>Fungiina</taxon>
        <taxon>Poritidae</taxon>
        <taxon>Porites</taxon>
    </lineage>
</organism>
<accession>A0ABN8P6J2</accession>
<sequence>MHDYLQERKTMLIYAPLLHWYLFSRLKIGAVYRTIDYVPEKIFDWFVNEVADNRRKGDADKEKALLAEVFKLLDNSRYGKFIEAVERQTRTVYTRDEDEVDKNLRSAFFEDLEEIGDAYKIELRKPKVTISRPFQVGIAVYQLAKLRMLEFYYNFLDYYLDRRDFELIQMGTDSMYFALAHDTLEEAIQPELRNQFEAEKKTWLAWDKWSGREPGLFKLLKEGKRAIALCSKCYLVEDLASGQAKMSSKGVNKKQNELHWERYESALEGRKDIATNRGFGMRNGAMYTYEQRKLGLSAYYDKRWVLPDGIHTEPIEFHTPAGGN</sequence>
<keyword evidence="2" id="KW-1185">Reference proteome</keyword>
<comment type="caution">
    <text evidence="1">The sequence shown here is derived from an EMBL/GenBank/DDBJ whole genome shotgun (WGS) entry which is preliminary data.</text>
</comment>